<comment type="catalytic activity">
    <reaction evidence="12">
        <text>cytidine(967) in 16S rRNA + S-adenosyl-L-methionine = 5-methylcytidine(967) in 16S rRNA + S-adenosyl-L-homocysteine + H(+)</text>
        <dbReference type="Rhea" id="RHEA:42748"/>
        <dbReference type="Rhea" id="RHEA-COMP:10219"/>
        <dbReference type="Rhea" id="RHEA-COMP:10220"/>
        <dbReference type="ChEBI" id="CHEBI:15378"/>
        <dbReference type="ChEBI" id="CHEBI:57856"/>
        <dbReference type="ChEBI" id="CHEBI:59789"/>
        <dbReference type="ChEBI" id="CHEBI:74483"/>
        <dbReference type="ChEBI" id="CHEBI:82748"/>
        <dbReference type="EC" id="2.1.1.176"/>
    </reaction>
</comment>
<evidence type="ECO:0000313" key="15">
    <source>
        <dbReference type="EMBL" id="PTI28863.1"/>
    </source>
</evidence>
<comment type="function">
    <text evidence="1">Specifically methylates the cytosine at position 967 (m5C967) of 16S rRNA.</text>
</comment>
<sequence length="436" mass="49869">MMKNNVRYVALTILDDVLTGEAYSNLQLNEAIKNEAISKKDVGLLTELVYGTLQRKITLEYLIEPFIQTQLKGWMKRLLIMSAYQFVYLDKVPNHAIINEAVNIAKDRGDLHNSKAINAILRNFMSSPLRTLDEIKHDDKKLSIEGSVPLWLTKHWITHFGYEKTREMCLLSLTPPDTTVRVNTTRISIEDAVERLESNGYTVQMDKDIERCLHIKGEPIVNDRLFKDGLLSVQDKSSMFVAEILNPKENSTVLDTCSAPGGKTCHIAEMMNQTGQVDAYDIYPHKIDLIDFNVKKLRLNNVTTDVHDATQPFDKTYDYVLVDAPCSGFGVMRRKPEIKYDKTAKDVESLWHLQLKILENASKSVAPGGELVYSTCTIEQMENENVVYSFLKANPEFEFALFNDPRTNQETKTLQLLPQDYNSDGFFITKIKRKER</sequence>
<dbReference type="NCBIfam" id="NF011494">
    <property type="entry name" value="PRK14902.1"/>
    <property type="match status" value="1"/>
</dbReference>
<evidence type="ECO:0000256" key="12">
    <source>
        <dbReference type="ARBA" id="ARBA00047283"/>
    </source>
</evidence>
<name>A0A2T4PRS4_9STAP</name>
<evidence type="ECO:0000313" key="16">
    <source>
        <dbReference type="Proteomes" id="UP000241209"/>
    </source>
</evidence>
<dbReference type="Gene3D" id="3.30.70.1170">
    <property type="entry name" value="Sun protein, domain 3"/>
    <property type="match status" value="1"/>
</dbReference>
<dbReference type="PRINTS" id="PR02008">
    <property type="entry name" value="RCMTFAMILY"/>
</dbReference>
<feature type="binding site" evidence="13">
    <location>
        <position position="323"/>
    </location>
    <ligand>
        <name>S-adenosyl-L-methionine</name>
        <dbReference type="ChEBI" id="CHEBI:59789"/>
    </ligand>
</feature>
<dbReference type="FunFam" id="1.10.940.10:FF:000006">
    <property type="entry name" value="16S rRNA (Cytosine(967)-C(5))-methyltransferase RsmB"/>
    <property type="match status" value="1"/>
</dbReference>
<evidence type="ECO:0000256" key="1">
    <source>
        <dbReference type="ARBA" id="ARBA00002724"/>
    </source>
</evidence>
<evidence type="ECO:0000256" key="10">
    <source>
        <dbReference type="ARBA" id="ARBA00030399"/>
    </source>
</evidence>
<dbReference type="SUPFAM" id="SSF53335">
    <property type="entry name" value="S-adenosyl-L-methionine-dependent methyltransferases"/>
    <property type="match status" value="1"/>
</dbReference>
<dbReference type="InterPro" id="IPR001678">
    <property type="entry name" value="MeTrfase_RsmB-F_NOP2_dom"/>
</dbReference>
<dbReference type="FunFam" id="3.30.70.1170:FF:000003">
    <property type="entry name" value="16S rRNA (Cytosine(967)-C(5))-methyltransferase RsmB"/>
    <property type="match status" value="1"/>
</dbReference>
<dbReference type="Pfam" id="PF01189">
    <property type="entry name" value="Methyltr_RsmB-F"/>
    <property type="match status" value="1"/>
</dbReference>
<dbReference type="InterPro" id="IPR023267">
    <property type="entry name" value="RCMT"/>
</dbReference>
<dbReference type="STRING" id="1167632.GCA_000286335_00857"/>
<feature type="active site" description="Nucleophile" evidence="13">
    <location>
        <position position="376"/>
    </location>
</feature>
<gene>
    <name evidence="15" type="ORF">BU072_10400</name>
</gene>
<evidence type="ECO:0000256" key="2">
    <source>
        <dbReference type="ARBA" id="ARBA00004496"/>
    </source>
</evidence>
<dbReference type="Pfam" id="PF22458">
    <property type="entry name" value="RsmF-B_ferredox"/>
    <property type="match status" value="1"/>
</dbReference>
<keyword evidence="9 13" id="KW-0694">RNA-binding</keyword>
<evidence type="ECO:0000256" key="8">
    <source>
        <dbReference type="ARBA" id="ARBA00022691"/>
    </source>
</evidence>
<evidence type="ECO:0000256" key="5">
    <source>
        <dbReference type="ARBA" id="ARBA00022552"/>
    </source>
</evidence>
<dbReference type="Gene3D" id="3.40.50.150">
    <property type="entry name" value="Vaccinia Virus protein VP39"/>
    <property type="match status" value="1"/>
</dbReference>
<reference evidence="15 16" key="1">
    <citation type="journal article" date="2016" name="Front. Microbiol.">
        <title>Comprehensive Phylogenetic Analysis of Bovine Non-aureus Staphylococci Species Based on Whole-Genome Sequencing.</title>
        <authorList>
            <person name="Naushad S."/>
            <person name="Barkema H.W."/>
            <person name="Luby C."/>
            <person name="Condas L.A."/>
            <person name="Nobrega D.B."/>
            <person name="Carson D.A."/>
            <person name="De Buck J."/>
        </authorList>
    </citation>
    <scope>NUCLEOTIDE SEQUENCE [LARGE SCALE GENOMIC DNA]</scope>
    <source>
        <strain evidence="15 16">SNUC 2204</strain>
    </source>
</reference>
<dbReference type="InterPro" id="IPR006027">
    <property type="entry name" value="NusB_RsmB_TIM44"/>
</dbReference>
<dbReference type="GeneID" id="64116104"/>
<protein>
    <recommendedName>
        <fullName evidence="3">16S rRNA (cytosine(967)-C(5))-methyltransferase</fullName>
        <ecNumber evidence="3">2.1.1.176</ecNumber>
    </recommendedName>
    <alternativeName>
        <fullName evidence="10">16S rRNA m5C967 methyltransferase</fullName>
    </alternativeName>
    <alternativeName>
        <fullName evidence="11">rRNA (cytosine-C(5)-)-methyltransferase RsmB</fullName>
    </alternativeName>
</protein>
<evidence type="ECO:0000256" key="4">
    <source>
        <dbReference type="ARBA" id="ARBA00022490"/>
    </source>
</evidence>
<organism evidence="15 16">
    <name type="scientific">Mammaliicoccus vitulinus</name>
    <dbReference type="NCBI Taxonomy" id="71237"/>
    <lineage>
        <taxon>Bacteria</taxon>
        <taxon>Bacillati</taxon>
        <taxon>Bacillota</taxon>
        <taxon>Bacilli</taxon>
        <taxon>Bacillales</taxon>
        <taxon>Staphylococcaceae</taxon>
        <taxon>Mammaliicoccus</taxon>
    </lineage>
</organism>
<dbReference type="InterPro" id="IPR035926">
    <property type="entry name" value="NusB-like_sf"/>
</dbReference>
<dbReference type="PANTHER" id="PTHR22807:SF53">
    <property type="entry name" value="RIBOSOMAL RNA SMALL SUBUNIT METHYLTRANSFERASE B-RELATED"/>
    <property type="match status" value="1"/>
</dbReference>
<keyword evidence="5" id="KW-0698">rRNA processing</keyword>
<comment type="similarity">
    <text evidence="13">Belongs to the class I-like SAM-binding methyltransferase superfamily. RsmB/NOP family.</text>
</comment>
<feature type="binding site" evidence="13">
    <location>
        <position position="305"/>
    </location>
    <ligand>
        <name>S-adenosyl-L-methionine</name>
        <dbReference type="ChEBI" id="CHEBI:59789"/>
    </ligand>
</feature>
<dbReference type="InterPro" id="IPR054728">
    <property type="entry name" value="RsmB-like_ferredoxin"/>
</dbReference>
<dbReference type="OrthoDB" id="9810297at2"/>
<evidence type="ECO:0000256" key="6">
    <source>
        <dbReference type="ARBA" id="ARBA00022603"/>
    </source>
</evidence>
<dbReference type="GO" id="GO:0005737">
    <property type="term" value="C:cytoplasm"/>
    <property type="evidence" value="ECO:0007669"/>
    <property type="project" value="UniProtKB-SubCell"/>
</dbReference>
<dbReference type="PROSITE" id="PS51686">
    <property type="entry name" value="SAM_MT_RSMB_NOP"/>
    <property type="match status" value="1"/>
</dbReference>
<dbReference type="PANTHER" id="PTHR22807">
    <property type="entry name" value="NOP2 YEAST -RELATED NOL1/NOP2/FMU SUN DOMAIN-CONTAINING"/>
    <property type="match status" value="1"/>
</dbReference>
<evidence type="ECO:0000256" key="11">
    <source>
        <dbReference type="ARBA" id="ARBA00031088"/>
    </source>
</evidence>
<evidence type="ECO:0000256" key="9">
    <source>
        <dbReference type="ARBA" id="ARBA00022884"/>
    </source>
</evidence>
<dbReference type="Gene3D" id="1.10.940.10">
    <property type="entry name" value="NusB-like"/>
    <property type="match status" value="1"/>
</dbReference>
<keyword evidence="4" id="KW-0963">Cytoplasm</keyword>
<dbReference type="CDD" id="cd02440">
    <property type="entry name" value="AdoMet_MTases"/>
    <property type="match status" value="1"/>
</dbReference>
<keyword evidence="7 13" id="KW-0808">Transferase</keyword>
<dbReference type="EMBL" id="PZFK01000022">
    <property type="protein sequence ID" value="PTI28863.1"/>
    <property type="molecule type" value="Genomic_DNA"/>
</dbReference>
<dbReference type="NCBIfam" id="TIGR00563">
    <property type="entry name" value="rsmB"/>
    <property type="match status" value="1"/>
</dbReference>
<dbReference type="GO" id="GO:0008649">
    <property type="term" value="F:rRNA methyltransferase activity"/>
    <property type="evidence" value="ECO:0007669"/>
    <property type="project" value="InterPro"/>
</dbReference>
<dbReference type="GO" id="GO:0006355">
    <property type="term" value="P:regulation of DNA-templated transcription"/>
    <property type="evidence" value="ECO:0007669"/>
    <property type="project" value="InterPro"/>
</dbReference>
<feature type="binding site" evidence="13">
    <location>
        <begin position="257"/>
        <end position="263"/>
    </location>
    <ligand>
        <name>S-adenosyl-L-methionine</name>
        <dbReference type="ChEBI" id="CHEBI:59789"/>
    </ligand>
</feature>
<dbReference type="Pfam" id="PF01029">
    <property type="entry name" value="NusB"/>
    <property type="match status" value="1"/>
</dbReference>
<evidence type="ECO:0000256" key="3">
    <source>
        <dbReference type="ARBA" id="ARBA00012140"/>
    </source>
</evidence>
<dbReference type="GO" id="GO:0003723">
    <property type="term" value="F:RNA binding"/>
    <property type="evidence" value="ECO:0007669"/>
    <property type="project" value="UniProtKB-UniRule"/>
</dbReference>
<dbReference type="InterPro" id="IPR004573">
    <property type="entry name" value="rRNA_ssu_MeTfrase_B"/>
</dbReference>
<keyword evidence="6 13" id="KW-0489">Methyltransferase</keyword>
<comment type="subcellular location">
    <subcellularLocation>
        <location evidence="2">Cytoplasm</location>
    </subcellularLocation>
</comment>
<evidence type="ECO:0000259" key="14">
    <source>
        <dbReference type="PROSITE" id="PS51686"/>
    </source>
</evidence>
<evidence type="ECO:0000256" key="7">
    <source>
        <dbReference type="ARBA" id="ARBA00022679"/>
    </source>
</evidence>
<dbReference type="InterPro" id="IPR049560">
    <property type="entry name" value="MeTrfase_RsmB-F_NOP2_cat"/>
</dbReference>
<dbReference type="EC" id="2.1.1.176" evidence="3"/>
<feature type="binding site" evidence="13">
    <location>
        <position position="281"/>
    </location>
    <ligand>
        <name>S-adenosyl-L-methionine</name>
        <dbReference type="ChEBI" id="CHEBI:59789"/>
    </ligand>
</feature>
<proteinExistence type="inferred from homology"/>
<dbReference type="SUPFAM" id="SSF48013">
    <property type="entry name" value="NusB-like"/>
    <property type="match status" value="1"/>
</dbReference>
<evidence type="ECO:0000256" key="13">
    <source>
        <dbReference type="PROSITE-ProRule" id="PRU01023"/>
    </source>
</evidence>
<comment type="caution">
    <text evidence="15">The sequence shown here is derived from an EMBL/GenBank/DDBJ whole genome shotgun (WGS) entry which is preliminary data.</text>
</comment>
<dbReference type="FunFam" id="3.40.50.150:FF:000022">
    <property type="entry name" value="Ribosomal RNA small subunit methyltransferase B"/>
    <property type="match status" value="1"/>
</dbReference>
<dbReference type="InterPro" id="IPR029063">
    <property type="entry name" value="SAM-dependent_MTases_sf"/>
</dbReference>
<dbReference type="RefSeq" id="WP_016911566.1">
    <property type="nucleotide sequence ID" value="NZ_BMDF01000002.1"/>
</dbReference>
<dbReference type="Proteomes" id="UP000241209">
    <property type="component" value="Unassembled WGS sequence"/>
</dbReference>
<accession>A0A2T4PRS4</accession>
<dbReference type="AlphaFoldDB" id="A0A2T4PRS4"/>
<keyword evidence="8 13" id="KW-0949">S-adenosyl-L-methionine</keyword>
<feature type="domain" description="SAM-dependent MTase RsmB/NOP-type" evidence="14">
    <location>
        <begin position="168"/>
        <end position="434"/>
    </location>
</feature>